<gene>
    <name evidence="1" type="ordered locus">Pcal_1474</name>
</gene>
<dbReference type="KEGG" id="pcl:Pcal_1474"/>
<dbReference type="EMBL" id="CP000561">
    <property type="protein sequence ID" value="ABO08893.1"/>
    <property type="molecule type" value="Genomic_DNA"/>
</dbReference>
<dbReference type="HOGENOM" id="CLU_1998823_0_0_2"/>
<dbReference type="GeneID" id="4908930"/>
<accession>A3MW76</accession>
<dbReference type="SUPFAM" id="SSF75169">
    <property type="entry name" value="DsrEFH-like"/>
    <property type="match status" value="1"/>
</dbReference>
<evidence type="ECO:0000313" key="1">
    <source>
        <dbReference type="EMBL" id="ABO08893.1"/>
    </source>
</evidence>
<dbReference type="OrthoDB" id="288304at2157"/>
<proteinExistence type="predicted"/>
<dbReference type="PANTHER" id="PTHR34655">
    <property type="entry name" value="CONSERVED WITHIN P. AEROPHILUM"/>
    <property type="match status" value="1"/>
</dbReference>
<name>A3MW76_PYRCJ</name>
<dbReference type="STRING" id="410359.Pcal_1474"/>
<keyword evidence="2" id="KW-1185">Reference proteome</keyword>
<dbReference type="RefSeq" id="WP_011850151.1">
    <property type="nucleotide sequence ID" value="NC_009073.1"/>
</dbReference>
<dbReference type="InterPro" id="IPR003787">
    <property type="entry name" value="Sulphur_relay_DsrE/F-like"/>
</dbReference>
<organism evidence="1 2">
    <name type="scientific">Pyrobaculum calidifontis (strain DSM 21063 / JCM 11548 / VA1)</name>
    <dbReference type="NCBI Taxonomy" id="410359"/>
    <lineage>
        <taxon>Archaea</taxon>
        <taxon>Thermoproteota</taxon>
        <taxon>Thermoprotei</taxon>
        <taxon>Thermoproteales</taxon>
        <taxon>Thermoproteaceae</taxon>
        <taxon>Pyrobaculum</taxon>
    </lineage>
</organism>
<reference evidence="1" key="1">
    <citation type="submission" date="2007-02" db="EMBL/GenBank/DDBJ databases">
        <title>Complete sequence of Pyrobaculum calidifontis JCM 11548.</title>
        <authorList>
            <consortium name="US DOE Joint Genome Institute"/>
            <person name="Copeland A."/>
            <person name="Lucas S."/>
            <person name="Lapidus A."/>
            <person name="Barry K."/>
            <person name="Glavina del Rio T."/>
            <person name="Dalin E."/>
            <person name="Tice H."/>
            <person name="Pitluck S."/>
            <person name="Chain P."/>
            <person name="Malfatti S."/>
            <person name="Shin M."/>
            <person name="Vergez L."/>
            <person name="Schmutz J."/>
            <person name="Larimer F."/>
            <person name="Land M."/>
            <person name="Hauser L."/>
            <person name="Kyrpides N."/>
            <person name="Mikhailova N."/>
            <person name="Cozen A.E."/>
            <person name="Fitz-Gibbon S.T."/>
            <person name="House C.H."/>
            <person name="Saltikov C."/>
            <person name="Lowe T.M."/>
            <person name="Richardson P."/>
        </authorList>
    </citation>
    <scope>NUCLEOTIDE SEQUENCE [LARGE SCALE GENOMIC DNA]</scope>
    <source>
        <strain evidence="1">JCM 11548</strain>
    </source>
</reference>
<sequence>MAFGIIVGSGDFVRLYEFATLVSTLVARGEEVSIFVTGEAVKAFKKEYAPPLSSPEHKRIVELGVDWKSLLSTAKSIGSVKVYVCETASKIFGISEEEYDPALVDKVTSMYTFLEEVDRLVVF</sequence>
<dbReference type="InterPro" id="IPR027396">
    <property type="entry name" value="DsrEFH-like"/>
</dbReference>
<protein>
    <submittedName>
        <fullName evidence="1">Uncharacterized protein</fullName>
    </submittedName>
</protein>
<dbReference type="Pfam" id="PF02635">
    <property type="entry name" value="DsrE"/>
    <property type="match status" value="1"/>
</dbReference>
<dbReference type="eggNOG" id="arCOG02065">
    <property type="taxonomic scope" value="Archaea"/>
</dbReference>
<dbReference type="PANTHER" id="PTHR34655:SF1">
    <property type="match status" value="1"/>
</dbReference>
<dbReference type="AlphaFoldDB" id="A3MW76"/>
<dbReference type="Proteomes" id="UP000001431">
    <property type="component" value="Chromosome"/>
</dbReference>
<evidence type="ECO:0000313" key="2">
    <source>
        <dbReference type="Proteomes" id="UP000001431"/>
    </source>
</evidence>
<dbReference type="Gene3D" id="3.40.1260.10">
    <property type="entry name" value="DsrEFH-like"/>
    <property type="match status" value="1"/>
</dbReference>